<reference evidence="3" key="1">
    <citation type="submission" date="2015-07" db="EMBL/GenBank/DDBJ databases">
        <title>Nocardia seriolae U-1 whole genome shotgun sequence.</title>
        <authorList>
            <person name="Imajoh M."/>
            <person name="Fukumoto Y."/>
            <person name="Sukeda M."/>
            <person name="Yamane J."/>
            <person name="Yamasaki K."/>
            <person name="Shimizu M."/>
            <person name="Ohnishi K."/>
            <person name="Oshima S."/>
        </authorList>
    </citation>
    <scope>NUCLEOTIDE SEQUENCE [LARGE SCALE GENOMIC DNA]</scope>
    <source>
        <strain evidence="3">U-1</strain>
    </source>
</reference>
<evidence type="ECO:0000256" key="1">
    <source>
        <dbReference type="SAM" id="MobiDB-lite"/>
    </source>
</evidence>
<dbReference type="EMBL" id="BBYQ01000130">
    <property type="protein sequence ID" value="GAP31875.1"/>
    <property type="molecule type" value="Genomic_DNA"/>
</dbReference>
<evidence type="ECO:0000313" key="3">
    <source>
        <dbReference type="Proteomes" id="UP000037179"/>
    </source>
</evidence>
<proteinExistence type="predicted"/>
<dbReference type="RefSeq" id="WP_238595050.1">
    <property type="nucleotide sequence ID" value="NZ_BBYQ01000130.1"/>
</dbReference>
<organism evidence="2 3">
    <name type="scientific">Nocardia seriolae</name>
    <dbReference type="NCBI Taxonomy" id="37332"/>
    <lineage>
        <taxon>Bacteria</taxon>
        <taxon>Bacillati</taxon>
        <taxon>Actinomycetota</taxon>
        <taxon>Actinomycetes</taxon>
        <taxon>Mycobacteriales</taxon>
        <taxon>Nocardiaceae</taxon>
        <taxon>Nocardia</taxon>
    </lineage>
</organism>
<gene>
    <name evidence="2" type="ORF">NSK11_contig00130-0023</name>
</gene>
<feature type="region of interest" description="Disordered" evidence="1">
    <location>
        <begin position="1"/>
        <end position="21"/>
    </location>
</feature>
<comment type="caution">
    <text evidence="2">The sequence shown here is derived from an EMBL/GenBank/DDBJ whole genome shotgun (WGS) entry which is preliminary data.</text>
</comment>
<name>A0ABC9Z2S6_9NOCA</name>
<evidence type="ECO:0000313" key="2">
    <source>
        <dbReference type="EMBL" id="GAP31875.1"/>
    </source>
</evidence>
<protein>
    <submittedName>
        <fullName evidence="2">ArcR family transcription regulator</fullName>
    </submittedName>
</protein>
<sequence length="60" mass="6530">NESTTHDTSRVTESSHNIRGHGEFGFLFGFGLAGLKKAAHYHAGVSRRAPAHCGLLWLLL</sequence>
<feature type="compositionally biased region" description="Basic and acidic residues" evidence="1">
    <location>
        <begin position="1"/>
        <end position="10"/>
    </location>
</feature>
<keyword evidence="3" id="KW-1185">Reference proteome</keyword>
<reference evidence="2 3" key="2">
    <citation type="journal article" date="2016" name="Genome Announc.">
        <title>Draft Genome Sequence of Erythromycin- and Oxytetracycline-Sensitive Nocardia seriolae Strain U-1 (NBRC 110359).</title>
        <authorList>
            <person name="Imajoh M."/>
            <person name="Sukeda M."/>
            <person name="Shimizu M."/>
            <person name="Yamane J."/>
            <person name="Ohnishi K."/>
            <person name="Oshima S."/>
        </authorList>
    </citation>
    <scope>NUCLEOTIDE SEQUENCE [LARGE SCALE GENOMIC DNA]</scope>
    <source>
        <strain evidence="2 3">U-1</strain>
    </source>
</reference>
<accession>A0ABC9Z2S6</accession>
<feature type="non-terminal residue" evidence="2">
    <location>
        <position position="1"/>
    </location>
</feature>
<dbReference type="AlphaFoldDB" id="A0ABC9Z2S6"/>
<dbReference type="Proteomes" id="UP000037179">
    <property type="component" value="Unassembled WGS sequence"/>
</dbReference>